<proteinExistence type="predicted"/>
<dbReference type="AlphaFoldDB" id="V6M2K2"/>
<name>V6M2K2_9EUKA</name>
<sequence>MSQDIEKLETELAKVKRSIDSGKGDFMKLMDMQKQLTDQIRSLKLMAAADVMPSGPASSQAICCDDTDEQDDEANNESFDVDM</sequence>
<organism evidence="2">
    <name type="scientific">Spironucleus salmonicida</name>
    <dbReference type="NCBI Taxonomy" id="348837"/>
    <lineage>
        <taxon>Eukaryota</taxon>
        <taxon>Metamonada</taxon>
        <taxon>Diplomonadida</taxon>
        <taxon>Hexamitidae</taxon>
        <taxon>Hexamitinae</taxon>
        <taxon>Spironucleus</taxon>
    </lineage>
</organism>
<evidence type="ECO:0000313" key="2">
    <source>
        <dbReference type="EMBL" id="EST47484.1"/>
    </source>
</evidence>
<evidence type="ECO:0000256" key="1">
    <source>
        <dbReference type="SAM" id="MobiDB-lite"/>
    </source>
</evidence>
<reference evidence="3" key="2">
    <citation type="submission" date="2020-12" db="EMBL/GenBank/DDBJ databases">
        <title>New Spironucleus salmonicida genome in near-complete chromosomes.</title>
        <authorList>
            <person name="Xu F."/>
            <person name="Kurt Z."/>
            <person name="Jimenez-Gonzalez A."/>
            <person name="Astvaldsson A."/>
            <person name="Andersson J.O."/>
            <person name="Svard S.G."/>
        </authorList>
    </citation>
    <scope>NUCLEOTIDE SEQUENCE</scope>
    <source>
        <strain evidence="3">ATCC 50377</strain>
    </source>
</reference>
<evidence type="ECO:0000313" key="4">
    <source>
        <dbReference type="Proteomes" id="UP000018208"/>
    </source>
</evidence>
<gene>
    <name evidence="2" type="ORF">SS50377_12468</name>
    <name evidence="3" type="ORF">SS50377_26972</name>
</gene>
<feature type="compositionally biased region" description="Acidic residues" evidence="1">
    <location>
        <begin position="65"/>
        <end position="83"/>
    </location>
</feature>
<accession>V6M2K2</accession>
<dbReference type="Proteomes" id="UP000018208">
    <property type="component" value="Unassembled WGS sequence"/>
</dbReference>
<dbReference type="VEuPathDB" id="GiardiaDB:SS50377_26972"/>
<feature type="region of interest" description="Disordered" evidence="1">
    <location>
        <begin position="55"/>
        <end position="83"/>
    </location>
</feature>
<protein>
    <submittedName>
        <fullName evidence="2">Uncharacterized protein</fullName>
    </submittedName>
</protein>
<evidence type="ECO:0000313" key="3">
    <source>
        <dbReference type="EMBL" id="KAH0570686.1"/>
    </source>
</evidence>
<dbReference type="EMBL" id="AUWU02000007">
    <property type="protein sequence ID" value="KAH0570686.1"/>
    <property type="molecule type" value="Genomic_DNA"/>
</dbReference>
<reference evidence="2 3" key="1">
    <citation type="journal article" date="2014" name="PLoS Genet.">
        <title>The Genome of Spironucleus salmonicida Highlights a Fish Pathogen Adapted to Fluctuating Environments.</title>
        <authorList>
            <person name="Xu F."/>
            <person name="Jerlstrom-Hultqvist J."/>
            <person name="Einarsson E."/>
            <person name="Astvaldsson A."/>
            <person name="Svard S.G."/>
            <person name="Andersson J.O."/>
        </authorList>
    </citation>
    <scope>NUCLEOTIDE SEQUENCE</scope>
    <source>
        <strain evidence="3">ATCC 50377</strain>
    </source>
</reference>
<dbReference type="EMBL" id="KI546040">
    <property type="protein sequence ID" value="EST47484.1"/>
    <property type="molecule type" value="Genomic_DNA"/>
</dbReference>
<keyword evidence="4" id="KW-1185">Reference proteome</keyword>